<keyword evidence="7 10" id="KW-1133">Transmembrane helix</keyword>
<feature type="transmembrane region" description="Helical" evidence="10">
    <location>
        <begin position="591"/>
        <end position="613"/>
    </location>
</feature>
<dbReference type="PANTHER" id="PTHR22760">
    <property type="entry name" value="GLYCOSYLTRANSFERASE"/>
    <property type="match status" value="1"/>
</dbReference>
<evidence type="ECO:0000256" key="1">
    <source>
        <dbReference type="ARBA" id="ARBA00004477"/>
    </source>
</evidence>
<evidence type="ECO:0000256" key="9">
    <source>
        <dbReference type="PROSITE-ProRule" id="PRU00176"/>
    </source>
</evidence>
<dbReference type="GO" id="GO:0003723">
    <property type="term" value="F:RNA binding"/>
    <property type="evidence" value="ECO:0007669"/>
    <property type="project" value="UniProtKB-UniRule"/>
</dbReference>
<evidence type="ECO:0000256" key="5">
    <source>
        <dbReference type="ARBA" id="ARBA00022824"/>
    </source>
</evidence>
<dbReference type="EMBL" id="LR899637">
    <property type="protein sequence ID" value="CAD7241306.1"/>
    <property type="molecule type" value="Genomic_DNA"/>
</dbReference>
<feature type="transmembrane region" description="Helical" evidence="10">
    <location>
        <begin position="202"/>
        <end position="223"/>
    </location>
</feature>
<dbReference type="SUPFAM" id="SSF54928">
    <property type="entry name" value="RNA-binding domain, RBD"/>
    <property type="match status" value="1"/>
</dbReference>
<evidence type="ECO:0000256" key="6">
    <source>
        <dbReference type="ARBA" id="ARBA00022884"/>
    </source>
</evidence>
<dbReference type="InterPro" id="IPR035979">
    <property type="entry name" value="RBD_domain_sf"/>
</dbReference>
<feature type="transmembrane region" description="Helical" evidence="10">
    <location>
        <begin position="114"/>
        <end position="133"/>
    </location>
</feature>
<accession>A0A7R8X5Y5</accession>
<dbReference type="EMBL" id="CAJPEV010000120">
    <property type="protein sequence ID" value="CAG0880907.1"/>
    <property type="molecule type" value="Genomic_DNA"/>
</dbReference>
<evidence type="ECO:0000313" key="12">
    <source>
        <dbReference type="EMBL" id="CAD7241306.1"/>
    </source>
</evidence>
<reference evidence="12" key="1">
    <citation type="submission" date="2020-11" db="EMBL/GenBank/DDBJ databases">
        <authorList>
            <person name="Tran Van P."/>
        </authorList>
    </citation>
    <scope>NUCLEOTIDE SEQUENCE</scope>
</reference>
<evidence type="ECO:0000259" key="11">
    <source>
        <dbReference type="PROSITE" id="PS50102"/>
    </source>
</evidence>
<protein>
    <recommendedName>
        <fullName evidence="10">Mannosyltransferase</fullName>
        <ecNumber evidence="10">2.4.1.-</ecNumber>
    </recommendedName>
</protein>
<organism evidence="12">
    <name type="scientific">Darwinula stevensoni</name>
    <dbReference type="NCBI Taxonomy" id="69355"/>
    <lineage>
        <taxon>Eukaryota</taxon>
        <taxon>Metazoa</taxon>
        <taxon>Ecdysozoa</taxon>
        <taxon>Arthropoda</taxon>
        <taxon>Crustacea</taxon>
        <taxon>Oligostraca</taxon>
        <taxon>Ostracoda</taxon>
        <taxon>Podocopa</taxon>
        <taxon>Podocopida</taxon>
        <taxon>Darwinulocopina</taxon>
        <taxon>Darwinuloidea</taxon>
        <taxon>Darwinulidae</taxon>
        <taxon>Darwinula</taxon>
    </lineage>
</organism>
<keyword evidence="3" id="KW-0808">Transferase</keyword>
<evidence type="ECO:0000256" key="8">
    <source>
        <dbReference type="ARBA" id="ARBA00023136"/>
    </source>
</evidence>
<keyword evidence="5 10" id="KW-0256">Endoplasmic reticulum</keyword>
<dbReference type="Gene3D" id="3.30.70.330">
    <property type="match status" value="1"/>
</dbReference>
<comment type="similarity">
    <text evidence="10">Belongs to the glycosyltransferase 22 family.</text>
</comment>
<evidence type="ECO:0000256" key="3">
    <source>
        <dbReference type="ARBA" id="ARBA00022679"/>
    </source>
</evidence>
<dbReference type="EC" id="2.4.1.-" evidence="10"/>
<sequence>MEKQRSRQQSLSESEVRLKDEEVGIHVTPKRVALFFLSFRVINALVTRTYFVPDETWQSLEIAHHRVFGYGFQTWEWHHEIRSWLYPGVFVALYKLLAVLGLDDNQFFMVKLPQLIQGLFGAVGEICIYHVALKLHGRSSALWTAILQASSCGLGMGLGLLVDSWFYGHVVLTPWQFLKVNILEGVSDFYGTSPWHAYLTSLGPVVFCTHLLPLLILPFACWFWSYSLSRSQRTFLLAIFSGIAVLSYVRHKEMRFLLPFLPLLNLINGDLVAKVFAPFPHWITQRPAHRLLFGILLFVNVVLAMVGNCLYMRGPIGAMELIAEAAHESPHSTSVLFLLPCHSTPYYSHVHVNISMHFLTCEPNWNQTPGYLDEADQFYLSVILNTERLIIELSPSYIVTASHSTMELKDIFHKCQSFLPIEGAQPTMNSYHYGRIPANVENMYSLKVDNLTYRTTPEDLKRAFERYGDVGDVYIPRDRFTKESRGFAFVRFYDRRDAEDAMDSMDGKIMDGRELRVQMAKYGRPSPPPYFRSSRRSRRLVVSCSNGKLLAVTSQAVIYIYLYQLEQTGVRVRVTSGVLGSKSGCSCSQPLLLLLLLLFQFQFQFLASLVSLVETAKSLLSYSRSLFHFLFLSRF</sequence>
<dbReference type="Pfam" id="PF03901">
    <property type="entry name" value="Glyco_transf_22"/>
    <property type="match status" value="2"/>
</dbReference>
<evidence type="ECO:0000256" key="10">
    <source>
        <dbReference type="RuleBase" id="RU363075"/>
    </source>
</evidence>
<dbReference type="CDD" id="cd12311">
    <property type="entry name" value="RRM_SRSF2_SRSF8"/>
    <property type="match status" value="1"/>
</dbReference>
<feature type="domain" description="RRM" evidence="11">
    <location>
        <begin position="444"/>
        <end position="522"/>
    </location>
</feature>
<dbReference type="GO" id="GO:0005789">
    <property type="term" value="C:endoplasmic reticulum membrane"/>
    <property type="evidence" value="ECO:0007669"/>
    <property type="project" value="UniProtKB-SubCell"/>
</dbReference>
<dbReference type="PROSITE" id="PS50102">
    <property type="entry name" value="RRM"/>
    <property type="match status" value="1"/>
</dbReference>
<keyword evidence="4 10" id="KW-0812">Transmembrane</keyword>
<dbReference type="GO" id="GO:0000026">
    <property type="term" value="F:alpha-1,2-mannosyltransferase activity"/>
    <property type="evidence" value="ECO:0007669"/>
    <property type="project" value="TreeGrafter"/>
</dbReference>
<evidence type="ECO:0000256" key="7">
    <source>
        <dbReference type="ARBA" id="ARBA00022989"/>
    </source>
</evidence>
<dbReference type="AlphaFoldDB" id="A0A7R8X5Y5"/>
<feature type="transmembrane region" description="Helical" evidence="10">
    <location>
        <begin position="84"/>
        <end position="102"/>
    </location>
</feature>
<dbReference type="InterPro" id="IPR012677">
    <property type="entry name" value="Nucleotide-bd_a/b_plait_sf"/>
</dbReference>
<dbReference type="OrthoDB" id="8093034at2759"/>
<evidence type="ECO:0000256" key="2">
    <source>
        <dbReference type="ARBA" id="ARBA00022676"/>
    </source>
</evidence>
<keyword evidence="2 10" id="KW-0328">Glycosyltransferase</keyword>
<evidence type="ECO:0000256" key="4">
    <source>
        <dbReference type="ARBA" id="ARBA00022692"/>
    </source>
</evidence>
<comment type="subcellular location">
    <subcellularLocation>
        <location evidence="1 10">Endoplasmic reticulum membrane</location>
        <topology evidence="1 10">Multi-pass membrane protein</topology>
    </subcellularLocation>
</comment>
<dbReference type="SMART" id="SM00360">
    <property type="entry name" value="RRM"/>
    <property type="match status" value="1"/>
</dbReference>
<dbReference type="InterPro" id="IPR005599">
    <property type="entry name" value="GPI_mannosylTrfase"/>
</dbReference>
<feature type="transmembrane region" description="Helical" evidence="10">
    <location>
        <begin position="540"/>
        <end position="562"/>
    </location>
</feature>
<proteinExistence type="inferred from homology"/>
<dbReference type="InterPro" id="IPR000504">
    <property type="entry name" value="RRM_dom"/>
</dbReference>
<evidence type="ECO:0000313" key="13">
    <source>
        <dbReference type="Proteomes" id="UP000677054"/>
    </source>
</evidence>
<gene>
    <name evidence="12" type="ORF">DSTB1V02_LOCUS1306</name>
</gene>
<dbReference type="PANTHER" id="PTHR22760:SF4">
    <property type="entry name" value="GPI MANNOSYLTRANSFERASE 3"/>
    <property type="match status" value="1"/>
</dbReference>
<keyword evidence="6 9" id="KW-0694">RNA-binding</keyword>
<feature type="transmembrane region" description="Helical" evidence="10">
    <location>
        <begin position="145"/>
        <end position="167"/>
    </location>
</feature>
<keyword evidence="13" id="KW-1185">Reference proteome</keyword>
<name>A0A7R8X5Y5_9CRUS</name>
<feature type="transmembrane region" description="Helical" evidence="10">
    <location>
        <begin position="291"/>
        <end position="311"/>
    </location>
</feature>
<dbReference type="Pfam" id="PF00076">
    <property type="entry name" value="RRM_1"/>
    <property type="match status" value="1"/>
</dbReference>
<dbReference type="Proteomes" id="UP000677054">
    <property type="component" value="Unassembled WGS sequence"/>
</dbReference>
<keyword evidence="8 10" id="KW-0472">Membrane</keyword>
<dbReference type="GO" id="GO:0006506">
    <property type="term" value="P:GPI anchor biosynthetic process"/>
    <property type="evidence" value="ECO:0007669"/>
    <property type="project" value="TreeGrafter"/>
</dbReference>